<proteinExistence type="predicted"/>
<reference evidence="2 3" key="1">
    <citation type="submission" date="2015-08" db="EMBL/GenBank/DDBJ databases">
        <title>Genome sequencing of Penicillium nordicum.</title>
        <authorList>
            <person name="Nguyen H.D."/>
            <person name="Seifert K.A."/>
        </authorList>
    </citation>
    <scope>NUCLEOTIDE SEQUENCE [LARGE SCALE GENOMIC DNA]</scope>
    <source>
        <strain evidence="2 3">DAOMC 185683</strain>
    </source>
</reference>
<dbReference type="AlphaFoldDB" id="A0A0M9W9D2"/>
<feature type="compositionally biased region" description="Low complexity" evidence="1">
    <location>
        <begin position="24"/>
        <end position="38"/>
    </location>
</feature>
<sequence>MNLTLHYVLRRPPRRPLLTDEFSSHTSASPSTHPTQQSASHAGETQVYSSMFVGGVGFLSLFPSFCRLTLYTIQSHIAPCTSTSTM</sequence>
<protein>
    <submittedName>
        <fullName evidence="2">Uncharacterized protein</fullName>
    </submittedName>
</protein>
<name>A0A0M9W9D2_9EURO</name>
<dbReference type="EMBL" id="LHQQ01000590">
    <property type="protein sequence ID" value="KOS36209.1"/>
    <property type="molecule type" value="Genomic_DNA"/>
</dbReference>
<comment type="caution">
    <text evidence="2">The sequence shown here is derived from an EMBL/GenBank/DDBJ whole genome shotgun (WGS) entry which is preliminary data.</text>
</comment>
<evidence type="ECO:0000313" key="2">
    <source>
        <dbReference type="EMBL" id="KOS36209.1"/>
    </source>
</evidence>
<accession>A0A0M9W9D2</accession>
<feature type="region of interest" description="Disordered" evidence="1">
    <location>
        <begin position="16"/>
        <end position="42"/>
    </location>
</feature>
<keyword evidence="3" id="KW-1185">Reference proteome</keyword>
<gene>
    <name evidence="2" type="ORF">ACN38_g13070</name>
</gene>
<dbReference type="Proteomes" id="UP000037696">
    <property type="component" value="Unassembled WGS sequence"/>
</dbReference>
<evidence type="ECO:0000313" key="3">
    <source>
        <dbReference type="Proteomes" id="UP000037696"/>
    </source>
</evidence>
<organism evidence="2 3">
    <name type="scientific">Penicillium nordicum</name>
    <dbReference type="NCBI Taxonomy" id="229535"/>
    <lineage>
        <taxon>Eukaryota</taxon>
        <taxon>Fungi</taxon>
        <taxon>Dikarya</taxon>
        <taxon>Ascomycota</taxon>
        <taxon>Pezizomycotina</taxon>
        <taxon>Eurotiomycetes</taxon>
        <taxon>Eurotiomycetidae</taxon>
        <taxon>Eurotiales</taxon>
        <taxon>Aspergillaceae</taxon>
        <taxon>Penicillium</taxon>
    </lineage>
</organism>
<evidence type="ECO:0000256" key="1">
    <source>
        <dbReference type="SAM" id="MobiDB-lite"/>
    </source>
</evidence>